<dbReference type="PROSITE" id="PS51792">
    <property type="entry name" value="YIPPEE"/>
    <property type="match status" value="1"/>
</dbReference>
<dbReference type="InterPro" id="IPR011989">
    <property type="entry name" value="ARM-like"/>
</dbReference>
<dbReference type="InterPro" id="IPR019156">
    <property type="entry name" value="Ataxin-10_domain"/>
</dbReference>
<dbReference type="Gene3D" id="1.25.10.10">
    <property type="entry name" value="Leucine-rich Repeat Variant"/>
    <property type="match status" value="1"/>
</dbReference>
<keyword evidence="5" id="KW-0539">Nucleus</keyword>
<feature type="compositionally biased region" description="Polar residues" evidence="6">
    <location>
        <begin position="1500"/>
        <end position="1509"/>
    </location>
</feature>
<evidence type="ECO:0000256" key="4">
    <source>
        <dbReference type="ARBA" id="ARBA00023306"/>
    </source>
</evidence>
<keyword evidence="4" id="KW-0131">Cell cycle</keyword>
<evidence type="ECO:0000256" key="1">
    <source>
        <dbReference type="ARBA" id="ARBA00022618"/>
    </source>
</evidence>
<name>A0A5N6KVE4_9ROSI</name>
<sequence length="1673" mass="184892">METDIRRSAEADLTTKDEASLQFPDPDEVIVKGHVTHLRLLLTAWISHFRSGYIEDRTMEMLDRTVCRKVVSLTVRDFKVRDAIGTNPKVWLDMVDLLRIANPSLEERSYGPLEQAGSTFDGPNSSTIVANSVSLLRDLQRLDNLLAIARNVLSAGEKVQNLAAQVGFDREVCSIINLCIKITARGYDGDGSSTVEEDRWQGVINGFKKLLITSLQFLSNLVTRNERLKLLLWVELFDSSVDADGNMKPNTAFDVSDVPSNGGTAEDWLVDATIKRFSEPMGSKDLSNDSDSDMIKSIITEPPLAQQREASPFILFVGSMKDTVEKELLAQDSQADGSSLEPHKVMQELVKRWREMSAEERAEWARGHQERMAEYEAHMDAWRASKGLQEDAIKEMIRNIVNVPDGMDKLQDQLALLTASQKRELADRLLKKSQEVKPLEVTARHDSMTTQATVAAQGHSVTEDLPASEQSPSPRKAKAQPDLFAPPSAEMDFTMIESAQDGVRKLQDGKLQLLKRLESLPAERQRVPSITEHDPSVLDAREQQIVEEIALAYQERLDNAKTMEERQAIMDERLAATMDRTKFDAHTGRTDPDYLEQNLDDEEEDDLEDESGDDESDDSGYAIPGEDGRGLLTDVPLILGPNEIEVLPMIIMSGIVVDPREPEPQHNTRKSTADEEGKPTMNMYTIRCHLLLAQENGRNLLRELLIFVAAWDLREEELYFKFMVKIMEAILMNGLMPFAYGAFKESKDIISPAQAVIMKLLTKIFHSRQGYISQSGRSKLGSNTEENKEGDNEKSESTPPALRYDIQIVHCLFSEFRQSIIPQICSLVFLQGQIRRGRAAIEDFPLNLWDMERMYEGVYQYLEFFAILTDHESWKTFMADWEVASELITLLRELELAIPKIRLPIPNQQQHQAHRASLDSAVAKSTADADSWETNEATTNGGVIGSEKSSAQPKAPVSVETPYDPNGPSAPIPVATHPILPPPPSVPPPPMNSNTTSTSSTPTPPFTPQQAASEHLSSTPRPPYLSPPLHDEPADFEWRNLKKLCVLVLSSLVWKSPRLQEQVRQFGGVPAILSCCTFDDHNPFIREHAIMCLRFLVEGNVENEALVRRIARRESSKLRREHEDLQSRSQPSPHSSIGDAVDSDADIEADHAGEDEDEEQDSDDMAPVDPDFPSLPVPMEVLDPHGYETYMDVHGQVGLRRKDTTGSPHGSGEQFKPVSGSSEYPDVDFIGLGAGIGKGSGDLTSLGEAQAGDIADGPAMAKGGKRTGLLESIGGLPEWIQNIPPRQGKPRRRQWRQIGTPAPPSTGGAVERICPQCGELHIRKAQIIQSPKEQAPVLYTSRLPGHALVRLVVARSNDSTASTTSFSFTSLALLRAMFTAFSAPSASTPSSPPFQSYILPTNPFRRTSRASVSRSSTSSIFSRRKSSTTSTGTHDSASTALTTPSTSPAADESASYLSSAAGTISCSCCHADLALTSQIISKGFTGRHGRAYLLSSVQQSPNIIPTPNSKPYRYSPSTGGPHAPGSEREAGLPNTTLHRPVPRHLVTGMHTVSDLSCAVCGNVLGWKYVAAEEEAQRYKVGKFILESRRTHVGACWDGAGGHSQFPEDEVEEDGSDEDFDYGVEGWSSSRKEGKLQDGEDIVFDSQDEDECEDLFAGVWSCALARKRRARRDL</sequence>
<accession>A0A5N6KVE4</accession>
<proteinExistence type="predicted"/>
<feature type="compositionally biased region" description="Low complexity" evidence="6">
    <location>
        <begin position="1409"/>
        <end position="1450"/>
    </location>
</feature>
<dbReference type="SMART" id="SM00398">
    <property type="entry name" value="HMG"/>
    <property type="match status" value="1"/>
</dbReference>
<gene>
    <name evidence="9" type="ORF">FH972_023395</name>
</gene>
<evidence type="ECO:0000259" key="7">
    <source>
        <dbReference type="PROSITE" id="PS50118"/>
    </source>
</evidence>
<feature type="region of interest" description="Disordered" evidence="6">
    <location>
        <begin position="455"/>
        <end position="485"/>
    </location>
</feature>
<dbReference type="Proteomes" id="UP000327013">
    <property type="component" value="Unassembled WGS sequence"/>
</dbReference>
<feature type="compositionally biased region" description="Basic and acidic residues" evidence="6">
    <location>
        <begin position="785"/>
        <end position="796"/>
    </location>
</feature>
<evidence type="ECO:0000313" key="10">
    <source>
        <dbReference type="Proteomes" id="UP000327013"/>
    </source>
</evidence>
<dbReference type="EMBL" id="VIBQ01000013">
    <property type="protein sequence ID" value="KAB8346351.1"/>
    <property type="molecule type" value="Genomic_DNA"/>
</dbReference>
<dbReference type="SUPFAM" id="SSF47095">
    <property type="entry name" value="HMG-box"/>
    <property type="match status" value="1"/>
</dbReference>
<evidence type="ECO:0000256" key="6">
    <source>
        <dbReference type="SAM" id="MobiDB-lite"/>
    </source>
</evidence>
<dbReference type="InterPro" id="IPR036910">
    <property type="entry name" value="HMG_box_dom_sf"/>
</dbReference>
<feature type="compositionally biased region" description="Polar residues" evidence="6">
    <location>
        <begin position="932"/>
        <end position="952"/>
    </location>
</feature>
<feature type="DNA-binding region" description="HMG box" evidence="5">
    <location>
        <begin position="306"/>
        <end position="383"/>
    </location>
</feature>
<feature type="region of interest" description="Disordered" evidence="6">
    <location>
        <begin position="658"/>
        <end position="678"/>
    </location>
</feature>
<evidence type="ECO:0000256" key="5">
    <source>
        <dbReference type="PROSITE-ProRule" id="PRU00267"/>
    </source>
</evidence>
<dbReference type="Gene3D" id="1.10.30.10">
    <property type="entry name" value="High mobility group box domain"/>
    <property type="match status" value="1"/>
</dbReference>
<feature type="compositionally biased region" description="Low complexity" evidence="6">
    <location>
        <begin position="992"/>
        <end position="1001"/>
    </location>
</feature>
<feature type="region of interest" description="Disordered" evidence="6">
    <location>
        <begin position="774"/>
        <end position="799"/>
    </location>
</feature>
<dbReference type="InterPro" id="IPR016024">
    <property type="entry name" value="ARM-type_fold"/>
</dbReference>
<feature type="region of interest" description="Disordered" evidence="6">
    <location>
        <begin position="1600"/>
        <end position="1633"/>
    </location>
</feature>
<protein>
    <recommendedName>
        <fullName evidence="11">Copper transport protein 86</fullName>
    </recommendedName>
</protein>
<feature type="compositionally biased region" description="Polar residues" evidence="6">
    <location>
        <begin position="1009"/>
        <end position="1019"/>
    </location>
</feature>
<feature type="compositionally biased region" description="Basic and acidic residues" evidence="6">
    <location>
        <begin position="1117"/>
        <end position="1126"/>
    </location>
</feature>
<comment type="caution">
    <text evidence="9">The sequence shown here is derived from an EMBL/GenBank/DDBJ whole genome shotgun (WGS) entry which is preliminary data.</text>
</comment>
<evidence type="ECO:0000313" key="9">
    <source>
        <dbReference type="EMBL" id="KAB8346351.1"/>
    </source>
</evidence>
<dbReference type="InterPro" id="IPR004910">
    <property type="entry name" value="Yippee/Mis18/Cereblon"/>
</dbReference>
<evidence type="ECO:0000259" key="8">
    <source>
        <dbReference type="PROSITE" id="PS51792"/>
    </source>
</evidence>
<dbReference type="PANTHER" id="PTHR13255">
    <property type="entry name" value="ATAXIN-10"/>
    <property type="match status" value="1"/>
</dbReference>
<dbReference type="GO" id="GO:0051301">
    <property type="term" value="P:cell division"/>
    <property type="evidence" value="ECO:0007669"/>
    <property type="project" value="UniProtKB-KW"/>
</dbReference>
<feature type="compositionally biased region" description="Acidic residues" evidence="6">
    <location>
        <begin position="1606"/>
        <end position="1621"/>
    </location>
</feature>
<dbReference type="InterPro" id="IPR009071">
    <property type="entry name" value="HMG_box_dom"/>
</dbReference>
<feature type="compositionally biased region" description="Acidic residues" evidence="6">
    <location>
        <begin position="598"/>
        <end position="618"/>
    </location>
</feature>
<dbReference type="Pfam" id="PF03226">
    <property type="entry name" value="Yippee-Mis18"/>
    <property type="match status" value="1"/>
</dbReference>
<feature type="domain" description="HMG box" evidence="7">
    <location>
        <begin position="306"/>
        <end position="383"/>
    </location>
</feature>
<dbReference type="GO" id="GO:0005634">
    <property type="term" value="C:nucleus"/>
    <property type="evidence" value="ECO:0007669"/>
    <property type="project" value="UniProtKB-UniRule"/>
</dbReference>
<feature type="region of interest" description="Disordered" evidence="6">
    <location>
        <begin position="1200"/>
        <end position="1223"/>
    </location>
</feature>
<evidence type="ECO:0000256" key="3">
    <source>
        <dbReference type="ARBA" id="ARBA00022833"/>
    </source>
</evidence>
<dbReference type="CDD" id="cd00084">
    <property type="entry name" value="HMG-box_SF"/>
    <property type="match status" value="1"/>
</dbReference>
<feature type="region of interest" description="Disordered" evidence="6">
    <location>
        <begin position="912"/>
        <end position="1028"/>
    </location>
</feature>
<feature type="compositionally biased region" description="Pro residues" evidence="6">
    <location>
        <begin position="979"/>
        <end position="991"/>
    </location>
</feature>
<organism evidence="9 10">
    <name type="scientific">Carpinus fangiana</name>
    <dbReference type="NCBI Taxonomy" id="176857"/>
    <lineage>
        <taxon>Eukaryota</taxon>
        <taxon>Viridiplantae</taxon>
        <taxon>Streptophyta</taxon>
        <taxon>Embryophyta</taxon>
        <taxon>Tracheophyta</taxon>
        <taxon>Spermatophyta</taxon>
        <taxon>Magnoliopsida</taxon>
        <taxon>eudicotyledons</taxon>
        <taxon>Gunneridae</taxon>
        <taxon>Pentapetalae</taxon>
        <taxon>rosids</taxon>
        <taxon>fabids</taxon>
        <taxon>Fagales</taxon>
        <taxon>Betulaceae</taxon>
        <taxon>Carpinus</taxon>
    </lineage>
</organism>
<keyword evidence="5" id="KW-0238">DNA-binding</keyword>
<dbReference type="OrthoDB" id="379794at2759"/>
<dbReference type="PROSITE" id="PS50118">
    <property type="entry name" value="HMG_BOX_2"/>
    <property type="match status" value="1"/>
</dbReference>
<keyword evidence="2" id="KW-0479">Metal-binding</keyword>
<evidence type="ECO:0008006" key="11">
    <source>
        <dbReference type="Google" id="ProtNLM"/>
    </source>
</evidence>
<feature type="region of interest" description="Disordered" evidence="6">
    <location>
        <begin position="581"/>
        <end position="628"/>
    </location>
</feature>
<feature type="compositionally biased region" description="Basic and acidic residues" evidence="6">
    <location>
        <begin position="581"/>
        <end position="592"/>
    </location>
</feature>
<dbReference type="SUPFAM" id="SSF48371">
    <property type="entry name" value="ARM repeat"/>
    <property type="match status" value="1"/>
</dbReference>
<dbReference type="GO" id="GO:0005829">
    <property type="term" value="C:cytosol"/>
    <property type="evidence" value="ECO:0007669"/>
    <property type="project" value="TreeGrafter"/>
</dbReference>
<feature type="region of interest" description="Disordered" evidence="6">
    <location>
        <begin position="1500"/>
        <end position="1535"/>
    </location>
</feature>
<dbReference type="GO" id="GO:0003677">
    <property type="term" value="F:DNA binding"/>
    <property type="evidence" value="ECO:0007669"/>
    <property type="project" value="UniProtKB-UniRule"/>
</dbReference>
<keyword evidence="3" id="KW-0862">Zinc</keyword>
<keyword evidence="1" id="KW-0132">Cell division</keyword>
<feature type="compositionally biased region" description="Polar residues" evidence="6">
    <location>
        <begin position="774"/>
        <end position="784"/>
    </location>
</feature>
<feature type="domain" description="Yippee" evidence="8">
    <location>
        <begin position="1462"/>
        <end position="1594"/>
    </location>
</feature>
<feature type="region of interest" description="Disordered" evidence="6">
    <location>
        <begin position="1117"/>
        <end position="1181"/>
    </location>
</feature>
<dbReference type="Pfam" id="PF09759">
    <property type="entry name" value="Atx10homo_assoc"/>
    <property type="match status" value="1"/>
</dbReference>
<dbReference type="InterPro" id="IPR034751">
    <property type="entry name" value="Yippee"/>
</dbReference>
<dbReference type="PANTHER" id="PTHR13255:SF0">
    <property type="entry name" value="ATAXIN-10"/>
    <property type="match status" value="1"/>
</dbReference>
<evidence type="ECO:0000256" key="2">
    <source>
        <dbReference type="ARBA" id="ARBA00022723"/>
    </source>
</evidence>
<reference evidence="9 10" key="1">
    <citation type="submission" date="2019-06" db="EMBL/GenBank/DDBJ databases">
        <title>A chromosomal-level reference genome of Carpinus fangiana (Coryloideae, Betulaceae).</title>
        <authorList>
            <person name="Yang X."/>
            <person name="Wang Z."/>
            <person name="Zhang L."/>
            <person name="Hao G."/>
            <person name="Liu J."/>
            <person name="Yang Y."/>
        </authorList>
    </citation>
    <scope>NUCLEOTIDE SEQUENCE [LARGE SCALE GENOMIC DNA]</scope>
    <source>
        <strain evidence="9">Cfa_2016G</strain>
        <tissue evidence="9">Leaf</tissue>
    </source>
</reference>
<keyword evidence="10" id="KW-1185">Reference proteome</keyword>
<feature type="compositionally biased region" description="Acidic residues" evidence="6">
    <location>
        <begin position="1141"/>
        <end position="1166"/>
    </location>
</feature>
<feature type="region of interest" description="Disordered" evidence="6">
    <location>
        <begin position="1408"/>
        <end position="1451"/>
    </location>
</feature>
<dbReference type="GO" id="GO:0046872">
    <property type="term" value="F:metal ion binding"/>
    <property type="evidence" value="ECO:0007669"/>
    <property type="project" value="UniProtKB-KW"/>
</dbReference>
<dbReference type="InterPro" id="IPR051374">
    <property type="entry name" value="Ataxin-10/CTR86_families"/>
</dbReference>